<evidence type="ECO:0000313" key="3">
    <source>
        <dbReference type="Proteomes" id="UP001139333"/>
    </source>
</evidence>
<comment type="caution">
    <text evidence="2">The sequence shown here is derived from an EMBL/GenBank/DDBJ whole genome shotgun (WGS) entry which is preliminary data.</text>
</comment>
<dbReference type="Proteomes" id="UP001139333">
    <property type="component" value="Unassembled WGS sequence"/>
</dbReference>
<sequence>MDEITLLKARLLDAQDTANGMRSAIDQIAQAAGFSDGDVMGLIQHIQKLKEVYDGNGTRKNSKNTTTEISDRESS</sequence>
<proteinExistence type="predicted"/>
<dbReference type="AlphaFoldDB" id="A0A9X1ZK44"/>
<accession>A0A9X1ZK44</accession>
<dbReference type="RefSeq" id="WP_248995677.1">
    <property type="nucleotide sequence ID" value="NZ_JAKIKP010000006.1"/>
</dbReference>
<reference evidence="2" key="1">
    <citation type="submission" date="2022-01" db="EMBL/GenBank/DDBJ databases">
        <title>Whole genome-based taxonomy of the Shewanellaceae.</title>
        <authorList>
            <person name="Martin-Rodriguez A.J."/>
        </authorList>
    </citation>
    <scope>NUCLEOTIDE SEQUENCE</scope>
    <source>
        <strain evidence="2">DSM 16422</strain>
    </source>
</reference>
<evidence type="ECO:0000313" key="2">
    <source>
        <dbReference type="EMBL" id="MCL1142991.1"/>
    </source>
</evidence>
<gene>
    <name evidence="2" type="ORF">L2672_09825</name>
</gene>
<protein>
    <submittedName>
        <fullName evidence="2">Uncharacterized protein</fullName>
    </submittedName>
</protein>
<keyword evidence="3" id="KW-1185">Reference proteome</keyword>
<name>A0A9X1ZK44_9GAMM</name>
<evidence type="ECO:0000256" key="1">
    <source>
        <dbReference type="SAM" id="MobiDB-lite"/>
    </source>
</evidence>
<dbReference type="EMBL" id="JAKIKP010000006">
    <property type="protein sequence ID" value="MCL1142991.1"/>
    <property type="molecule type" value="Genomic_DNA"/>
</dbReference>
<organism evidence="2 3">
    <name type="scientific">Shewanella gaetbuli</name>
    <dbReference type="NCBI Taxonomy" id="220752"/>
    <lineage>
        <taxon>Bacteria</taxon>
        <taxon>Pseudomonadati</taxon>
        <taxon>Pseudomonadota</taxon>
        <taxon>Gammaproteobacteria</taxon>
        <taxon>Alteromonadales</taxon>
        <taxon>Shewanellaceae</taxon>
        <taxon>Shewanella</taxon>
    </lineage>
</organism>
<feature type="region of interest" description="Disordered" evidence="1">
    <location>
        <begin position="55"/>
        <end position="75"/>
    </location>
</feature>